<gene>
    <name evidence="3" type="primary">101897824</name>
</gene>
<dbReference type="PANTHER" id="PTHR31927">
    <property type="entry name" value="FI07246P-RELATED-RELATED"/>
    <property type="match status" value="1"/>
</dbReference>
<dbReference type="GO" id="GO:0008010">
    <property type="term" value="F:structural constituent of chitin-based larval cuticle"/>
    <property type="evidence" value="ECO:0007669"/>
    <property type="project" value="TreeGrafter"/>
</dbReference>
<accession>A0A1I8N6W6</accession>
<dbReference type="OrthoDB" id="8007215at2759"/>
<dbReference type="RefSeq" id="XP_005188883.2">
    <property type="nucleotide sequence ID" value="XM_005188826.3"/>
</dbReference>
<proteinExistence type="predicted"/>
<feature type="signal peptide" evidence="1">
    <location>
        <begin position="1"/>
        <end position="15"/>
    </location>
</feature>
<dbReference type="AlphaFoldDB" id="A0A1I8N6W6"/>
<keyword evidence="1" id="KW-0732">Signal</keyword>
<feature type="domain" description="DUF243" evidence="2">
    <location>
        <begin position="93"/>
        <end position="194"/>
    </location>
</feature>
<evidence type="ECO:0000256" key="1">
    <source>
        <dbReference type="SAM" id="SignalP"/>
    </source>
</evidence>
<dbReference type="eggNOG" id="ENOG502T9ZS">
    <property type="taxonomic scope" value="Eukaryota"/>
</dbReference>
<organism evidence="3">
    <name type="scientific">Musca domestica</name>
    <name type="common">House fly</name>
    <dbReference type="NCBI Taxonomy" id="7370"/>
    <lineage>
        <taxon>Eukaryota</taxon>
        <taxon>Metazoa</taxon>
        <taxon>Ecdysozoa</taxon>
        <taxon>Arthropoda</taxon>
        <taxon>Hexapoda</taxon>
        <taxon>Insecta</taxon>
        <taxon>Pterygota</taxon>
        <taxon>Neoptera</taxon>
        <taxon>Endopterygota</taxon>
        <taxon>Diptera</taxon>
        <taxon>Brachycera</taxon>
        <taxon>Muscomorpha</taxon>
        <taxon>Muscoidea</taxon>
        <taxon>Muscidae</taxon>
        <taxon>Musca</taxon>
    </lineage>
</organism>
<dbReference type="EnsemblMetazoa" id="MDOA012171-RA">
    <property type="protein sequence ID" value="MDOA012171-PA"/>
    <property type="gene ID" value="MDOA012171"/>
</dbReference>
<dbReference type="InterPro" id="IPR004145">
    <property type="entry name" value="DUF243"/>
</dbReference>
<dbReference type="SMART" id="SM00690">
    <property type="entry name" value="DM5"/>
    <property type="match status" value="1"/>
</dbReference>
<reference evidence="3" key="1">
    <citation type="submission" date="2020-05" db="UniProtKB">
        <authorList>
            <consortium name="EnsemblMetazoa"/>
        </authorList>
    </citation>
    <scope>IDENTIFICATION</scope>
    <source>
        <strain evidence="3">Aabys</strain>
    </source>
</reference>
<dbReference type="VEuPathDB" id="VectorBase:MDOA012171"/>
<dbReference type="KEGG" id="mde:101897824"/>
<protein>
    <recommendedName>
        <fullName evidence="2">DUF243 domain-containing protein</fullName>
    </recommendedName>
</protein>
<dbReference type="Pfam" id="PF03103">
    <property type="entry name" value="DUF243"/>
    <property type="match status" value="1"/>
</dbReference>
<dbReference type="GO" id="GO:0040003">
    <property type="term" value="P:chitin-based cuticle development"/>
    <property type="evidence" value="ECO:0007669"/>
    <property type="project" value="TreeGrafter"/>
</dbReference>
<dbReference type="GO" id="GO:0062129">
    <property type="term" value="C:chitin-based extracellular matrix"/>
    <property type="evidence" value="ECO:0007669"/>
    <property type="project" value="TreeGrafter"/>
</dbReference>
<feature type="chain" id="PRO_5044561339" description="DUF243 domain-containing protein" evidence="1">
    <location>
        <begin position="16"/>
        <end position="255"/>
    </location>
</feature>
<dbReference type="VEuPathDB" id="VectorBase:MDOMA2_013500"/>
<sequence length="255" mass="25859">MRAFVVLCLVAVACADKLGYNYQPVGHSDSGLSFKPGSVGGGSSLGGGFSGGLSGSNGGFSGSNGGLSGSNGGFSGSNGGFGGPVDGGVAAPAELEKEFYTFSAPEGEFDDANAAQRVAGSLKQGLRVIFIKGPENKGLEDAAVALAKNAAQQKTAIYVLNKQADLGDLANKLNNLSSGNNQKPEVHFVKYRTPEDAANAQRGIQSQYDSLGGPSRSVNGGVAPVLNFASQSAPHAPSAQTPQNAYLPSSVFRRV</sequence>
<name>A0A1I8N6W6_MUSDO</name>
<evidence type="ECO:0000259" key="2">
    <source>
        <dbReference type="SMART" id="SM00690"/>
    </source>
</evidence>
<dbReference type="PANTHER" id="PTHR31927:SF2">
    <property type="entry name" value="FI07246P-RELATED"/>
    <property type="match status" value="1"/>
</dbReference>
<evidence type="ECO:0000313" key="3">
    <source>
        <dbReference type="EnsemblMetazoa" id="MDOA012171-PA"/>
    </source>
</evidence>